<dbReference type="GO" id="GO:0044877">
    <property type="term" value="F:protein-containing complex binding"/>
    <property type="evidence" value="ECO:0007669"/>
    <property type="project" value="InterPro"/>
</dbReference>
<accession>A0A507CZZ4</accession>
<dbReference type="EMBL" id="QEAM01000379">
    <property type="protein sequence ID" value="TPX40579.1"/>
    <property type="molecule type" value="Genomic_DNA"/>
</dbReference>
<dbReference type="GO" id="GO:0005856">
    <property type="term" value="C:cytoskeleton"/>
    <property type="evidence" value="ECO:0007669"/>
    <property type="project" value="UniProtKB-SubCell"/>
</dbReference>
<dbReference type="GO" id="GO:0031209">
    <property type="term" value="C:SCAR complex"/>
    <property type="evidence" value="ECO:0007669"/>
    <property type="project" value="InterPro"/>
</dbReference>
<keyword evidence="8" id="KW-1185">Reference proteome</keyword>
<sequence length="84" mass="9554">MASGRDIAALMQEDWENRDTIENLSLGIKQMSDFLNRFDIHARHQLSKLNETLSVIERRLTLLETRAVSALDAKQLPASNEDNS</sequence>
<evidence type="ECO:0000256" key="1">
    <source>
        <dbReference type="ARBA" id="ARBA00004245"/>
    </source>
</evidence>
<proteinExistence type="inferred from homology"/>
<evidence type="ECO:0000256" key="4">
    <source>
        <dbReference type="ARBA" id="ARBA00023054"/>
    </source>
</evidence>
<comment type="caution">
    <text evidence="7">The sequence shown here is derived from an EMBL/GenBank/DDBJ whole genome shotgun (WGS) entry which is preliminary data.</text>
</comment>
<dbReference type="GO" id="GO:0007015">
    <property type="term" value="P:actin filament organization"/>
    <property type="evidence" value="ECO:0007669"/>
    <property type="project" value="InterPro"/>
</dbReference>
<organism evidence="7 8">
    <name type="scientific">Synchytrium endobioticum</name>
    <dbReference type="NCBI Taxonomy" id="286115"/>
    <lineage>
        <taxon>Eukaryota</taxon>
        <taxon>Fungi</taxon>
        <taxon>Fungi incertae sedis</taxon>
        <taxon>Chytridiomycota</taxon>
        <taxon>Chytridiomycota incertae sedis</taxon>
        <taxon>Chytridiomycetes</taxon>
        <taxon>Synchytriales</taxon>
        <taxon>Synchytriaceae</taxon>
        <taxon>Synchytrium</taxon>
    </lineage>
</organism>
<dbReference type="EMBL" id="QEAN01000167">
    <property type="protein sequence ID" value="TPX44725.1"/>
    <property type="molecule type" value="Genomic_DNA"/>
</dbReference>
<evidence type="ECO:0000256" key="2">
    <source>
        <dbReference type="ARBA" id="ARBA00005620"/>
    </source>
</evidence>
<gene>
    <name evidence="6" type="ORF">SeLEV6574_g06548</name>
    <name evidence="7" type="ORF">SeMB42_g04239</name>
</gene>
<evidence type="ECO:0000256" key="5">
    <source>
        <dbReference type="ARBA" id="ARBA00023212"/>
    </source>
</evidence>
<keyword evidence="3" id="KW-0963">Cytoplasm</keyword>
<reference evidence="8 9" key="1">
    <citation type="journal article" date="2019" name="Sci. Rep.">
        <title>Comparative genomics of chytrid fungi reveal insights into the obligate biotrophic and pathogenic lifestyle of Synchytrium endobioticum.</title>
        <authorList>
            <person name="van de Vossenberg B.T.L.H."/>
            <person name="Warris S."/>
            <person name="Nguyen H.D.T."/>
            <person name="van Gent-Pelzer M.P.E."/>
            <person name="Joly D.L."/>
            <person name="van de Geest H.C."/>
            <person name="Bonants P.J.M."/>
            <person name="Smith D.S."/>
            <person name="Levesque C.A."/>
            <person name="van der Lee T.A.J."/>
        </authorList>
    </citation>
    <scope>NUCLEOTIDE SEQUENCE [LARGE SCALE GENOMIC DNA]</scope>
    <source>
        <strain evidence="6 9">LEV6574</strain>
        <strain evidence="7 8">MB42</strain>
    </source>
</reference>
<dbReference type="Proteomes" id="UP000320475">
    <property type="component" value="Unassembled WGS sequence"/>
</dbReference>
<comment type="subcellular location">
    <subcellularLocation>
        <location evidence="1">Cytoplasm</location>
        <location evidence="1">Cytoskeleton</location>
    </subcellularLocation>
</comment>
<dbReference type="Gene3D" id="1.20.5.110">
    <property type="match status" value="1"/>
</dbReference>
<dbReference type="VEuPathDB" id="FungiDB:SeMB42_g04239"/>
<dbReference type="Proteomes" id="UP000317494">
    <property type="component" value="Unassembled WGS sequence"/>
</dbReference>
<keyword evidence="5" id="KW-0206">Cytoskeleton</keyword>
<evidence type="ECO:0000313" key="7">
    <source>
        <dbReference type="EMBL" id="TPX44725.1"/>
    </source>
</evidence>
<name>A0A507CZZ4_9FUNG</name>
<dbReference type="STRING" id="286115.A0A507CZZ4"/>
<dbReference type="PANTHER" id="PTHR33668:SF1">
    <property type="entry name" value="PROTEIN BRICK1"/>
    <property type="match status" value="1"/>
</dbReference>
<dbReference type="GO" id="GO:0048870">
    <property type="term" value="P:cell motility"/>
    <property type="evidence" value="ECO:0007669"/>
    <property type="project" value="TreeGrafter"/>
</dbReference>
<dbReference type="GO" id="GO:0008064">
    <property type="term" value="P:regulation of actin polymerization or depolymerization"/>
    <property type="evidence" value="ECO:0007669"/>
    <property type="project" value="TreeGrafter"/>
</dbReference>
<comment type="similarity">
    <text evidence="2">Belongs to the BRK1 family.</text>
</comment>
<keyword evidence="4" id="KW-0175">Coiled coil</keyword>
<dbReference type="OrthoDB" id="1883432at2759"/>
<evidence type="ECO:0000313" key="9">
    <source>
        <dbReference type="Proteomes" id="UP000320475"/>
    </source>
</evidence>
<evidence type="ECO:0008006" key="10">
    <source>
        <dbReference type="Google" id="ProtNLM"/>
    </source>
</evidence>
<evidence type="ECO:0000313" key="6">
    <source>
        <dbReference type="EMBL" id="TPX40579.1"/>
    </source>
</evidence>
<protein>
    <recommendedName>
        <fullName evidence="10">Protein BRICK1</fullName>
    </recommendedName>
</protein>
<dbReference type="PANTHER" id="PTHR33668">
    <property type="entry name" value="PROTEIN BRICK1"/>
    <property type="match status" value="1"/>
</dbReference>
<dbReference type="AlphaFoldDB" id="A0A507CZZ4"/>
<evidence type="ECO:0000256" key="3">
    <source>
        <dbReference type="ARBA" id="ARBA00022490"/>
    </source>
</evidence>
<evidence type="ECO:0000313" key="8">
    <source>
        <dbReference type="Proteomes" id="UP000317494"/>
    </source>
</evidence>
<dbReference type="InterPro" id="IPR033378">
    <property type="entry name" value="BRICK1"/>
</dbReference>